<feature type="transmembrane region" description="Helical" evidence="21">
    <location>
        <begin position="857"/>
        <end position="877"/>
    </location>
</feature>
<evidence type="ECO:0000256" key="9">
    <source>
        <dbReference type="ARBA" id="ARBA00022723"/>
    </source>
</evidence>
<dbReference type="InterPro" id="IPR027934">
    <property type="entry name" value="CES_Znf_RING"/>
</dbReference>
<gene>
    <name evidence="24" type="ORF">CKAN_01155300</name>
</gene>
<keyword evidence="8 21" id="KW-0812">Transmembrane</keyword>
<dbReference type="FunFam" id="3.30.40.10:FF:000339">
    <property type="entry name" value="Cellulose synthase"/>
    <property type="match status" value="1"/>
</dbReference>
<evidence type="ECO:0000259" key="23">
    <source>
        <dbReference type="Pfam" id="PF14569"/>
    </source>
</evidence>
<dbReference type="GO" id="GO:0016760">
    <property type="term" value="F:cellulose synthase (UDP-forming) activity"/>
    <property type="evidence" value="ECO:0007669"/>
    <property type="project" value="UniProtKB-EC"/>
</dbReference>
<dbReference type="STRING" id="337451.A0A443NW92"/>
<keyword evidence="10 21" id="KW-0863">Zinc-finger</keyword>
<dbReference type="GO" id="GO:0030244">
    <property type="term" value="P:cellulose biosynthetic process"/>
    <property type="evidence" value="ECO:0007669"/>
    <property type="project" value="UniProtKB-KW"/>
</dbReference>
<feature type="binding site" evidence="19">
    <location>
        <position position="533"/>
    </location>
    <ligand>
        <name>UDP-alpha-D-glucose</name>
        <dbReference type="ChEBI" id="CHEBI:58885"/>
    </ligand>
</feature>
<comment type="caution">
    <text evidence="24">The sequence shown here is derived from an EMBL/GenBank/DDBJ whole genome shotgun (WGS) entry which is preliminary data.</text>
</comment>
<evidence type="ECO:0000256" key="5">
    <source>
        <dbReference type="ARBA" id="ARBA00022475"/>
    </source>
</evidence>
<evidence type="ECO:0000313" key="25">
    <source>
        <dbReference type="Proteomes" id="UP000283530"/>
    </source>
</evidence>
<feature type="active site" evidence="18">
    <location>
        <position position="779"/>
    </location>
</feature>
<dbReference type="GO" id="GO:0071555">
    <property type="term" value="P:cell wall organization"/>
    <property type="evidence" value="ECO:0007669"/>
    <property type="project" value="UniProtKB-KW"/>
</dbReference>
<dbReference type="CDD" id="cd16617">
    <property type="entry name" value="mRING-HC-C4C4_CesA"/>
    <property type="match status" value="1"/>
</dbReference>
<evidence type="ECO:0000256" key="17">
    <source>
        <dbReference type="ARBA" id="ARBA00048682"/>
    </source>
</evidence>
<feature type="transmembrane region" description="Helical" evidence="21">
    <location>
        <begin position="271"/>
        <end position="290"/>
    </location>
</feature>
<feature type="domain" description="Cellulose synthase RING-type zinc finger" evidence="23">
    <location>
        <begin position="10"/>
        <end position="86"/>
    </location>
</feature>
<comment type="similarity">
    <text evidence="4 21">Belongs to the glycosyltransferase 2 family. Plant cellulose synthase subfamily.</text>
</comment>
<feature type="compositionally biased region" description="Gly residues" evidence="22">
    <location>
        <begin position="223"/>
        <end position="233"/>
    </location>
</feature>
<dbReference type="Gene3D" id="3.90.550.10">
    <property type="entry name" value="Spore Coat Polysaccharide Biosynthesis Protein SpsA, Chain A"/>
    <property type="match status" value="1"/>
</dbReference>
<feature type="binding site" evidence="19">
    <location>
        <position position="392"/>
    </location>
    <ligand>
        <name>UDP-alpha-D-glucose</name>
        <dbReference type="ChEBI" id="CHEBI:58885"/>
    </ligand>
</feature>
<dbReference type="PANTHER" id="PTHR13301">
    <property type="entry name" value="X-BOX TRANSCRIPTION FACTOR-RELATED"/>
    <property type="match status" value="1"/>
</dbReference>
<feature type="region of interest" description="Disordered" evidence="22">
    <location>
        <begin position="57"/>
        <end position="97"/>
    </location>
</feature>
<dbReference type="UniPathway" id="UPA00695"/>
<dbReference type="SUPFAM" id="SSF57850">
    <property type="entry name" value="RING/U-box"/>
    <property type="match status" value="1"/>
</dbReference>
<evidence type="ECO:0000256" key="18">
    <source>
        <dbReference type="PIRSR" id="PIRSR605150-1"/>
    </source>
</evidence>
<proteinExistence type="inferred from homology"/>
<feature type="binding site" evidence="19">
    <location>
        <position position="362"/>
    </location>
    <ligand>
        <name>UDP-alpha-D-glucose</name>
        <dbReference type="ChEBI" id="CHEBI:58885"/>
    </ligand>
</feature>
<dbReference type="GO" id="GO:0008270">
    <property type="term" value="F:zinc ion binding"/>
    <property type="evidence" value="ECO:0007669"/>
    <property type="project" value="UniProtKB-KW"/>
</dbReference>
<keyword evidence="6 21" id="KW-0328">Glycosyltransferase</keyword>
<evidence type="ECO:0000256" key="19">
    <source>
        <dbReference type="PIRSR" id="PIRSR605150-2"/>
    </source>
</evidence>
<feature type="transmembrane region" description="Helical" evidence="21">
    <location>
        <begin position="889"/>
        <end position="907"/>
    </location>
</feature>
<evidence type="ECO:0000256" key="15">
    <source>
        <dbReference type="ARBA" id="ARBA00023211"/>
    </source>
</evidence>
<feature type="binding site" evidence="20">
    <location>
        <position position="534"/>
    </location>
    <ligand>
        <name>Mn(2+)</name>
        <dbReference type="ChEBI" id="CHEBI:29035"/>
    </ligand>
</feature>
<dbReference type="InterPro" id="IPR029044">
    <property type="entry name" value="Nucleotide-diphossugar_trans"/>
</dbReference>
<protein>
    <recommendedName>
        <fullName evidence="21">Cellulose synthase</fullName>
        <ecNumber evidence="21">2.4.1.12</ecNumber>
    </recommendedName>
</protein>
<keyword evidence="14 21" id="KW-0472">Membrane</keyword>
<dbReference type="OrthoDB" id="72851at2759"/>
<keyword evidence="13 21" id="KW-1133">Transmembrane helix</keyword>
<dbReference type="Proteomes" id="UP000283530">
    <property type="component" value="Unassembled WGS sequence"/>
</dbReference>
<comment type="cofactor">
    <cofactor evidence="21">
        <name>Zn(2+)</name>
        <dbReference type="ChEBI" id="CHEBI:29105"/>
    </cofactor>
    <text evidence="21">Binds 2 Zn(2+) ions per subunit.</text>
</comment>
<evidence type="ECO:0000256" key="11">
    <source>
        <dbReference type="ARBA" id="ARBA00022833"/>
    </source>
</evidence>
<dbReference type="EMBL" id="QPKB01000004">
    <property type="protein sequence ID" value="RWR82817.1"/>
    <property type="molecule type" value="Genomic_DNA"/>
</dbReference>
<feature type="region of interest" description="Disordered" evidence="22">
    <location>
        <begin position="213"/>
        <end position="233"/>
    </location>
</feature>
<keyword evidence="16 21" id="KW-0961">Cell wall biogenesis/degradation</keyword>
<evidence type="ECO:0000256" key="13">
    <source>
        <dbReference type="ARBA" id="ARBA00022989"/>
    </source>
</evidence>
<evidence type="ECO:0000256" key="16">
    <source>
        <dbReference type="ARBA" id="ARBA00023316"/>
    </source>
</evidence>
<accession>A0A443NW92</accession>
<name>A0A443NW92_9MAGN</name>
<evidence type="ECO:0000256" key="10">
    <source>
        <dbReference type="ARBA" id="ARBA00022771"/>
    </source>
</evidence>
<dbReference type="Pfam" id="PF14569">
    <property type="entry name" value="zf-UDP"/>
    <property type="match status" value="1"/>
</dbReference>
<dbReference type="Gene3D" id="3.30.40.10">
    <property type="entry name" value="Zinc/RING finger domain, C3HC4 (zinc finger)"/>
    <property type="match status" value="1"/>
</dbReference>
<comment type="catalytic activity">
    <reaction evidence="17 21">
        <text>[(1-&gt;4)-beta-D-glucosyl](n) + UDP-alpha-D-glucose = [(1-&gt;4)-beta-D-glucosyl](n+1) + UDP + H(+)</text>
        <dbReference type="Rhea" id="RHEA:19929"/>
        <dbReference type="Rhea" id="RHEA-COMP:10033"/>
        <dbReference type="Rhea" id="RHEA-COMP:10034"/>
        <dbReference type="ChEBI" id="CHEBI:15378"/>
        <dbReference type="ChEBI" id="CHEBI:18246"/>
        <dbReference type="ChEBI" id="CHEBI:58223"/>
        <dbReference type="ChEBI" id="CHEBI:58885"/>
        <dbReference type="EC" id="2.4.1.12"/>
    </reaction>
</comment>
<sequence length="1078" mass="120633">MERNGDPVAKSTKHLSGQVCQICGDEVGTAVDGELFVACDVCSFPVCRPCYEYERKDGKQSCPQCKTRYKRHKGSPPIHGDGEEEGDSEDVASDFVCSSGNRSQKQKIAERMLSWKMRYGRGGEDEEGPKYDGDDVPSNHMLSGELSAASPEHVTMPSPGSVGGGKRVYPLPYADVNQSPNIRVVDPSREFSSQGFGNVAWKERIDGWKTKQEKNVAPSMSVGGHGTSEGRGAGDIDASTDVNMDDSMLNDEARQPLSRKVSIPSSRINPYRMVIVLRLIILSIFLHYRITNPVTNAYALWLISVICEIWFAISWILDQFPKWLPVNRETYLDRLALRYDREGEPSQLAAVDIFVSTVDPLKEPPLVTANTVLSILAVDYPVDKVSCYVSDDGASMLTFETLSETSEFARKWVPFSKKYNIEPRAPEWYFAQKIDYLKDKVQPSFVKDRRAMKREYEEFKIRVNGLVAKAQKVPDEGWVMQDGTPWPGNNTRDHPGMIQVFLGHSGGLDTEGNELPRLVYVSREKRPGFQHHKKAGAMNALVRVSAVLTNGSYLLNLDCDHYINNSKALREAMCFLMDPNLGRSVCYVQFPQRFDGIDTNDRYANRNTVFFDINLRGFDGIQGPVYVGTGCVFNRTALYGYEPPLKQKHGKPGFFSSFCGGSRKKKSKSSKYGSDKKKSGKHVDSTVPIYNLEDIEEGVEGAGFDDEKSLLMSQMSLEKRFGQSTVFVASTLMEHGGVPQSATPESLLKEAIHVISCGYEDKTEWGSEIGWIYGSVTEDILTGFKMHARGWRSIYCMPHRPAFKGSAPINLSDRLNQVLRWALGSVEILLSRHCPIWYGYGGRLKWLERLAYINTTIYPITAIPLLAYCTLPAVCLLTGKFIIPQISNIASIWFISLFLSIFATGILEMRWSGVGIDEWWRNEQFWVIGGVSAHLFAVFQGLLKVLAGIDTNFTVTSKASDDGDFAELYMFKWTTLLIPPTTLLIINLVGVVAGISYAINSGYQSWGPLFGKLFFAFWVIVHLYPFLKGLMGRQNRTPTIVVVWSILLASIFSLLWVRIDPFTTRVTGPDVQQCGINC</sequence>
<evidence type="ECO:0000256" key="2">
    <source>
        <dbReference type="ARBA" id="ARBA00004651"/>
    </source>
</evidence>
<dbReference type="Pfam" id="PF03552">
    <property type="entry name" value="Cellulose_synt"/>
    <property type="match status" value="1"/>
</dbReference>
<dbReference type="GO" id="GO:0005886">
    <property type="term" value="C:plasma membrane"/>
    <property type="evidence" value="ECO:0007669"/>
    <property type="project" value="UniProtKB-SubCell"/>
</dbReference>
<dbReference type="InterPro" id="IPR005150">
    <property type="entry name" value="Cellulose_synth"/>
</dbReference>
<evidence type="ECO:0000256" key="1">
    <source>
        <dbReference type="ARBA" id="ARBA00001936"/>
    </source>
</evidence>
<evidence type="ECO:0000313" key="24">
    <source>
        <dbReference type="EMBL" id="RWR82817.1"/>
    </source>
</evidence>
<reference evidence="24 25" key="1">
    <citation type="journal article" date="2019" name="Nat. Plants">
        <title>Stout camphor tree genome fills gaps in understanding of flowering plant genome evolution.</title>
        <authorList>
            <person name="Chaw S.M."/>
            <person name="Liu Y.C."/>
            <person name="Wu Y.W."/>
            <person name="Wang H.Y."/>
            <person name="Lin C.I."/>
            <person name="Wu C.S."/>
            <person name="Ke H.M."/>
            <person name="Chang L.Y."/>
            <person name="Hsu C.Y."/>
            <person name="Yang H.T."/>
            <person name="Sudianto E."/>
            <person name="Hsu M.H."/>
            <person name="Wu K.P."/>
            <person name="Wang L.N."/>
            <person name="Leebens-Mack J.H."/>
            <person name="Tsai I.J."/>
        </authorList>
    </citation>
    <scope>NUCLEOTIDE SEQUENCE [LARGE SCALE GENOMIC DNA]</scope>
    <source>
        <strain evidence="25">cv. Chaw 1501</strain>
        <tissue evidence="24">Young leaves</tissue>
    </source>
</reference>
<organism evidence="24 25">
    <name type="scientific">Cinnamomum micranthum f. kanehirae</name>
    <dbReference type="NCBI Taxonomy" id="337451"/>
    <lineage>
        <taxon>Eukaryota</taxon>
        <taxon>Viridiplantae</taxon>
        <taxon>Streptophyta</taxon>
        <taxon>Embryophyta</taxon>
        <taxon>Tracheophyta</taxon>
        <taxon>Spermatophyta</taxon>
        <taxon>Magnoliopsida</taxon>
        <taxon>Magnoliidae</taxon>
        <taxon>Laurales</taxon>
        <taxon>Lauraceae</taxon>
        <taxon>Cinnamomum</taxon>
    </lineage>
</organism>
<evidence type="ECO:0000256" key="4">
    <source>
        <dbReference type="ARBA" id="ARBA00007548"/>
    </source>
</evidence>
<feature type="region of interest" description="Disordered" evidence="22">
    <location>
        <begin position="661"/>
        <end position="681"/>
    </location>
</feature>
<keyword evidence="7 21" id="KW-0808">Transferase</keyword>
<evidence type="ECO:0000256" key="21">
    <source>
        <dbReference type="RuleBase" id="RU361116"/>
    </source>
</evidence>
<evidence type="ECO:0000256" key="8">
    <source>
        <dbReference type="ARBA" id="ARBA00022692"/>
    </source>
</evidence>
<dbReference type="InterPro" id="IPR013083">
    <property type="entry name" value="Znf_RING/FYVE/PHD"/>
</dbReference>
<feature type="transmembrane region" description="Helical" evidence="21">
    <location>
        <begin position="297"/>
        <end position="317"/>
    </location>
</feature>
<evidence type="ECO:0000256" key="3">
    <source>
        <dbReference type="ARBA" id="ARBA00004768"/>
    </source>
</evidence>
<dbReference type="FunFam" id="3.90.550.10:FF:000009">
    <property type="entry name" value="Cellulose synthase"/>
    <property type="match status" value="1"/>
</dbReference>
<feature type="binding site" evidence="19">
    <location>
        <position position="363"/>
    </location>
    <ligand>
        <name>UDP-alpha-D-glucose</name>
        <dbReference type="ChEBI" id="CHEBI:58885"/>
    </ligand>
</feature>
<feature type="binding site" evidence="20">
    <location>
        <position position="558"/>
    </location>
    <ligand>
        <name>Mn(2+)</name>
        <dbReference type="ChEBI" id="CHEBI:29035"/>
    </ligand>
</feature>
<evidence type="ECO:0000256" key="22">
    <source>
        <dbReference type="SAM" id="MobiDB-lite"/>
    </source>
</evidence>
<feature type="transmembrane region" description="Helical" evidence="21">
    <location>
        <begin position="1005"/>
        <end position="1027"/>
    </location>
</feature>
<evidence type="ECO:0000256" key="20">
    <source>
        <dbReference type="PIRSR" id="PIRSR605150-3"/>
    </source>
</evidence>
<keyword evidence="11 21" id="KW-0862">Zinc</keyword>
<feature type="active site" evidence="18">
    <location>
        <position position="392"/>
    </location>
</feature>
<keyword evidence="15" id="KW-0464">Manganese</keyword>
<evidence type="ECO:0000256" key="6">
    <source>
        <dbReference type="ARBA" id="ARBA00022676"/>
    </source>
</evidence>
<evidence type="ECO:0000256" key="14">
    <source>
        <dbReference type="ARBA" id="ARBA00023136"/>
    </source>
</evidence>
<feature type="binding site" evidence="19">
    <location>
        <position position="356"/>
    </location>
    <ligand>
        <name>UDP-alpha-D-glucose</name>
        <dbReference type="ChEBI" id="CHEBI:58885"/>
    </ligand>
</feature>
<comment type="pathway">
    <text evidence="3 21">Glycan metabolism; plant cellulose biosynthesis.</text>
</comment>
<evidence type="ECO:0000256" key="12">
    <source>
        <dbReference type="ARBA" id="ARBA00022916"/>
    </source>
</evidence>
<feature type="compositionally biased region" description="Acidic residues" evidence="22">
    <location>
        <begin position="82"/>
        <end position="92"/>
    </location>
</feature>
<feature type="transmembrane region" description="Helical" evidence="21">
    <location>
        <begin position="976"/>
        <end position="999"/>
    </location>
</feature>
<feature type="transmembrane region" description="Helical" evidence="21">
    <location>
        <begin position="1039"/>
        <end position="1059"/>
    </location>
</feature>
<comment type="subcellular location">
    <subcellularLocation>
        <location evidence="2 21">Cell membrane</location>
        <topology evidence="2 21">Multi-pass membrane protein</topology>
    </subcellularLocation>
</comment>
<keyword evidence="9 21" id="KW-0479">Metal-binding</keyword>
<comment type="cofactor">
    <cofactor evidence="1">
        <name>Mn(2+)</name>
        <dbReference type="ChEBI" id="CHEBI:29035"/>
    </cofactor>
</comment>
<keyword evidence="5 21" id="KW-1003">Cell membrane</keyword>
<keyword evidence="25" id="KW-1185">Reference proteome</keyword>
<feature type="transmembrane region" description="Helical" evidence="21">
    <location>
        <begin position="927"/>
        <end position="947"/>
    </location>
</feature>
<dbReference type="SUPFAM" id="SSF53448">
    <property type="entry name" value="Nucleotide-diphospho-sugar transferases"/>
    <property type="match status" value="1"/>
</dbReference>
<keyword evidence="12 21" id="KW-0135">Cellulose biosynthesis</keyword>
<evidence type="ECO:0000256" key="7">
    <source>
        <dbReference type="ARBA" id="ARBA00022679"/>
    </source>
</evidence>
<dbReference type="EC" id="2.4.1.12" evidence="21"/>
<dbReference type="AlphaFoldDB" id="A0A443NW92"/>